<dbReference type="GO" id="GO:0008270">
    <property type="term" value="F:zinc ion binding"/>
    <property type="evidence" value="ECO:0007669"/>
    <property type="project" value="UniProtKB-UniRule"/>
</dbReference>
<feature type="domain" description="C2H2-type" evidence="13">
    <location>
        <begin position="259"/>
        <end position="286"/>
    </location>
</feature>
<dbReference type="GO" id="GO:0010468">
    <property type="term" value="P:regulation of gene expression"/>
    <property type="evidence" value="ECO:0007669"/>
    <property type="project" value="TreeGrafter"/>
</dbReference>
<dbReference type="PROSITE" id="PS51915">
    <property type="entry name" value="ZAD"/>
    <property type="match status" value="1"/>
</dbReference>
<evidence type="ECO:0000256" key="3">
    <source>
        <dbReference type="ARBA" id="ARBA00022737"/>
    </source>
</evidence>
<feature type="domain" description="C2H2-type" evidence="13">
    <location>
        <begin position="315"/>
        <end position="342"/>
    </location>
</feature>
<evidence type="ECO:0000256" key="1">
    <source>
        <dbReference type="ARBA" id="ARBA00004123"/>
    </source>
</evidence>
<dbReference type="Pfam" id="PF12874">
    <property type="entry name" value="zf-met"/>
    <property type="match status" value="1"/>
</dbReference>
<dbReference type="SUPFAM" id="SSF57716">
    <property type="entry name" value="Glucocorticoid receptor-like (DNA-binding domain)"/>
    <property type="match status" value="1"/>
</dbReference>
<keyword evidence="8" id="KW-0804">Transcription</keyword>
<evidence type="ECO:0000256" key="9">
    <source>
        <dbReference type="ARBA" id="ARBA00023242"/>
    </source>
</evidence>
<keyword evidence="3" id="KW-0677">Repeat</keyword>
<dbReference type="PROSITE" id="PS00018">
    <property type="entry name" value="EF_HAND_1"/>
    <property type="match status" value="1"/>
</dbReference>
<dbReference type="Pfam" id="PF00096">
    <property type="entry name" value="zf-C2H2"/>
    <property type="match status" value="3"/>
</dbReference>
<dbReference type="GO" id="GO:0005634">
    <property type="term" value="C:nucleus"/>
    <property type="evidence" value="ECO:0007669"/>
    <property type="project" value="UniProtKB-SubCell"/>
</dbReference>
<evidence type="ECO:0000256" key="10">
    <source>
        <dbReference type="PROSITE-ProRule" id="PRU00042"/>
    </source>
</evidence>
<evidence type="ECO:0000256" key="8">
    <source>
        <dbReference type="ARBA" id="ARBA00023163"/>
    </source>
</evidence>
<evidence type="ECO:0000256" key="6">
    <source>
        <dbReference type="ARBA" id="ARBA00023015"/>
    </source>
</evidence>
<proteinExistence type="predicted"/>
<feature type="binding site" evidence="11">
    <location>
        <position position="62"/>
    </location>
    <ligand>
        <name>Zn(2+)</name>
        <dbReference type="ChEBI" id="CHEBI:29105"/>
    </ligand>
</feature>
<keyword evidence="9" id="KW-0539">Nucleus</keyword>
<dbReference type="PROSITE" id="PS00028">
    <property type="entry name" value="ZINC_FINGER_C2H2_1"/>
    <property type="match status" value="4"/>
</dbReference>
<dbReference type="PANTHER" id="PTHR16515">
    <property type="entry name" value="PR DOMAIN ZINC FINGER PROTEIN"/>
    <property type="match status" value="1"/>
</dbReference>
<dbReference type="PROSITE" id="PS50157">
    <property type="entry name" value="ZINC_FINGER_C2H2_2"/>
    <property type="match status" value="5"/>
</dbReference>
<feature type="domain" description="ZAD" evidence="14">
    <location>
        <begin position="8"/>
        <end position="86"/>
    </location>
</feature>
<feature type="binding site" evidence="11">
    <location>
        <position position="59"/>
    </location>
    <ligand>
        <name>Zn(2+)</name>
        <dbReference type="ChEBI" id="CHEBI:29105"/>
    </ligand>
</feature>
<reference evidence="15" key="1">
    <citation type="submission" date="2024-04" db="UniProtKB">
        <authorList>
            <consortium name="EnsemblMetazoa"/>
        </authorList>
    </citation>
    <scope>IDENTIFICATION</scope>
    <source>
        <strain evidence="15">EBRO</strain>
    </source>
</reference>
<keyword evidence="16" id="KW-1185">Reference proteome</keyword>
<feature type="region of interest" description="Disordered" evidence="12">
    <location>
        <begin position="169"/>
        <end position="194"/>
    </location>
</feature>
<accession>A0AAG5D9E3</accession>
<dbReference type="SMART" id="SM00355">
    <property type="entry name" value="ZnF_C2H2"/>
    <property type="match status" value="5"/>
</dbReference>
<evidence type="ECO:0000256" key="11">
    <source>
        <dbReference type="PROSITE-ProRule" id="PRU01263"/>
    </source>
</evidence>
<protein>
    <recommendedName>
        <fullName evidence="17">Protein krueppel</fullName>
    </recommendedName>
</protein>
<feature type="binding site" evidence="11">
    <location>
        <position position="10"/>
    </location>
    <ligand>
        <name>Zn(2+)</name>
        <dbReference type="ChEBI" id="CHEBI:29105"/>
    </ligand>
</feature>
<feature type="compositionally biased region" description="Basic and acidic residues" evidence="12">
    <location>
        <begin position="179"/>
        <end position="189"/>
    </location>
</feature>
<dbReference type="InterPro" id="IPR036236">
    <property type="entry name" value="Znf_C2H2_sf"/>
</dbReference>
<dbReference type="PANTHER" id="PTHR16515:SF49">
    <property type="entry name" value="GASTRULA ZINC FINGER PROTEIN XLCGF49.1-LIKE-RELATED"/>
    <property type="match status" value="1"/>
</dbReference>
<dbReference type="InterPro" id="IPR013087">
    <property type="entry name" value="Znf_C2H2_type"/>
</dbReference>
<organism evidence="15 16">
    <name type="scientific">Anopheles atroparvus</name>
    <name type="common">European mosquito</name>
    <dbReference type="NCBI Taxonomy" id="41427"/>
    <lineage>
        <taxon>Eukaryota</taxon>
        <taxon>Metazoa</taxon>
        <taxon>Ecdysozoa</taxon>
        <taxon>Arthropoda</taxon>
        <taxon>Hexapoda</taxon>
        <taxon>Insecta</taxon>
        <taxon>Pterygota</taxon>
        <taxon>Neoptera</taxon>
        <taxon>Endopterygota</taxon>
        <taxon>Diptera</taxon>
        <taxon>Nematocera</taxon>
        <taxon>Culicoidea</taxon>
        <taxon>Culicidae</taxon>
        <taxon>Anophelinae</taxon>
        <taxon>Anopheles</taxon>
    </lineage>
</organism>
<dbReference type="AlphaFoldDB" id="A0AAG5D9E3"/>
<feature type="domain" description="C2H2-type" evidence="13">
    <location>
        <begin position="287"/>
        <end position="314"/>
    </location>
</feature>
<keyword evidence="5 11" id="KW-0862">Zinc</keyword>
<comment type="subcellular location">
    <subcellularLocation>
        <location evidence="1">Nucleus</location>
    </subcellularLocation>
</comment>
<feature type="domain" description="C2H2-type" evidence="13">
    <location>
        <begin position="343"/>
        <end position="370"/>
    </location>
</feature>
<dbReference type="InterPro" id="IPR012934">
    <property type="entry name" value="Znf_AD"/>
</dbReference>
<dbReference type="Gene3D" id="3.30.160.60">
    <property type="entry name" value="Classic Zinc Finger"/>
    <property type="match status" value="5"/>
</dbReference>
<keyword evidence="6" id="KW-0805">Transcription regulation</keyword>
<dbReference type="SMART" id="SM00868">
    <property type="entry name" value="zf-AD"/>
    <property type="match status" value="1"/>
</dbReference>
<name>A0AAG5D9E3_ANOAO</name>
<dbReference type="GO" id="GO:0003677">
    <property type="term" value="F:DNA binding"/>
    <property type="evidence" value="ECO:0007669"/>
    <property type="project" value="UniProtKB-KW"/>
</dbReference>
<evidence type="ECO:0000256" key="4">
    <source>
        <dbReference type="ARBA" id="ARBA00022771"/>
    </source>
</evidence>
<keyword evidence="7" id="KW-0238">DNA-binding</keyword>
<keyword evidence="2 11" id="KW-0479">Metal-binding</keyword>
<dbReference type="Gene3D" id="3.40.1800.20">
    <property type="match status" value="1"/>
</dbReference>
<dbReference type="InterPro" id="IPR018247">
    <property type="entry name" value="EF_Hand_1_Ca_BS"/>
</dbReference>
<evidence type="ECO:0000259" key="14">
    <source>
        <dbReference type="PROSITE" id="PS51915"/>
    </source>
</evidence>
<dbReference type="Proteomes" id="UP000075880">
    <property type="component" value="Unassembled WGS sequence"/>
</dbReference>
<evidence type="ECO:0000256" key="12">
    <source>
        <dbReference type="SAM" id="MobiDB-lite"/>
    </source>
</evidence>
<dbReference type="FunFam" id="3.30.160.60:FF:000446">
    <property type="entry name" value="Zinc finger protein"/>
    <property type="match status" value="2"/>
</dbReference>
<feature type="binding site" evidence="11">
    <location>
        <position position="13"/>
    </location>
    <ligand>
        <name>Zn(2+)</name>
        <dbReference type="ChEBI" id="CHEBI:29105"/>
    </ligand>
</feature>
<evidence type="ECO:0000313" key="15">
    <source>
        <dbReference type="EnsemblMetazoa" id="ENSAATROPP007927"/>
    </source>
</evidence>
<feature type="domain" description="C2H2-type" evidence="13">
    <location>
        <begin position="371"/>
        <end position="403"/>
    </location>
</feature>
<evidence type="ECO:0000259" key="13">
    <source>
        <dbReference type="PROSITE" id="PS50157"/>
    </source>
</evidence>
<sequence length="410" mass="47037">MRGEYAMEICRVCMDEVENYSSIFDGLDVMKKELTPATLISEFCGISIRPNDGLPELVCSSCLRSIVQAYSIREKCIASDRKLRKILFFRNPATHLNEAKAKTNETGKQATPAETVTDGIEETLKIESDVDRSNDQTISEKDIGDGADHFDLALMPIPSPLIICEEDYEEQDAGEPDDAEIKKEPEEGKGSYVDEEFLMEDVPEPSKQNNDSVPYENTTLVDNKTIAMEVEIVKPPQRIRDEDDEENVGNANDLGTKKFVCNLCNQEFSTKGNLKSHTKLHNNERPYCCDECGREFSKKSNYKIHLIRHSNDRTHPCMMCDMSFVCHINLKNHMKKHTGERPHVCQYCNKRFMHLSDLKRHRYLHTGNYPFICEMCGKQFNRQSLLRMHLQSKCPVKHGYKRKGYNISNT</sequence>
<dbReference type="Pfam" id="PF07776">
    <property type="entry name" value="zf-AD"/>
    <property type="match status" value="1"/>
</dbReference>
<evidence type="ECO:0000313" key="16">
    <source>
        <dbReference type="Proteomes" id="UP000075880"/>
    </source>
</evidence>
<evidence type="ECO:0000256" key="7">
    <source>
        <dbReference type="ARBA" id="ARBA00023125"/>
    </source>
</evidence>
<keyword evidence="4 10" id="KW-0863">Zinc-finger</keyword>
<evidence type="ECO:0000256" key="2">
    <source>
        <dbReference type="ARBA" id="ARBA00022723"/>
    </source>
</evidence>
<evidence type="ECO:0008006" key="17">
    <source>
        <dbReference type="Google" id="ProtNLM"/>
    </source>
</evidence>
<feature type="compositionally biased region" description="Acidic residues" evidence="12">
    <location>
        <begin position="169"/>
        <end position="178"/>
    </location>
</feature>
<dbReference type="SUPFAM" id="SSF57667">
    <property type="entry name" value="beta-beta-alpha zinc fingers"/>
    <property type="match status" value="3"/>
</dbReference>
<dbReference type="EnsemblMetazoa" id="ENSAATROPT008786">
    <property type="protein sequence ID" value="ENSAATROPP007927"/>
    <property type="gene ID" value="ENSAATROPG007159"/>
</dbReference>
<dbReference type="InterPro" id="IPR050331">
    <property type="entry name" value="Zinc_finger"/>
</dbReference>
<evidence type="ECO:0000256" key="5">
    <source>
        <dbReference type="ARBA" id="ARBA00022833"/>
    </source>
</evidence>